<reference evidence="3" key="1">
    <citation type="journal article" date="2011" name="Nat. Biotechnol.">
        <title>The genomic sequence of the Chinese hamster ovary (CHO)-K1 cell line.</title>
        <authorList>
            <person name="Xu X."/>
            <person name="Nagarajan H."/>
            <person name="Lewis N.E."/>
            <person name="Pan S."/>
            <person name="Cai Z."/>
            <person name="Liu X."/>
            <person name="Chen W."/>
            <person name="Xie M."/>
            <person name="Wang W."/>
            <person name="Hammond S."/>
            <person name="Andersen M.R."/>
            <person name="Neff N."/>
            <person name="Passarelli B."/>
            <person name="Koh W."/>
            <person name="Fan H.C."/>
            <person name="Wang J."/>
            <person name="Gui Y."/>
            <person name="Lee K.H."/>
            <person name="Betenbaugh M.J."/>
            <person name="Quake S.R."/>
            <person name="Famili I."/>
            <person name="Palsson B.O."/>
            <person name="Wang J."/>
        </authorList>
    </citation>
    <scope>NUCLEOTIDE SEQUENCE [LARGE SCALE GENOMIC DNA]</scope>
    <source>
        <strain evidence="3">CHO K1 cell line</strain>
    </source>
</reference>
<name>G3IQ50_CRIGR</name>
<accession>G3IQ50</accession>
<protein>
    <submittedName>
        <fullName evidence="2">Uncharacterized protein</fullName>
    </submittedName>
</protein>
<feature type="region of interest" description="Disordered" evidence="1">
    <location>
        <begin position="1"/>
        <end position="35"/>
    </location>
</feature>
<dbReference type="EMBL" id="JH025566">
    <property type="protein sequence ID" value="EGV91226.1"/>
    <property type="molecule type" value="Genomic_DNA"/>
</dbReference>
<evidence type="ECO:0000313" key="2">
    <source>
        <dbReference type="EMBL" id="EGV91226.1"/>
    </source>
</evidence>
<proteinExistence type="predicted"/>
<sequence length="75" mass="7596">MEGPQGPSICSTSSDPTIIPVPSHPCPSTGEGFPAWRPPKGQDLGFTLHVAGADAAPSDSSPFHVSKLQVSGASL</sequence>
<dbReference type="Proteomes" id="UP000001075">
    <property type="component" value="Unassembled WGS sequence"/>
</dbReference>
<dbReference type="InParanoid" id="G3IQ50"/>
<dbReference type="AlphaFoldDB" id="G3IQ50"/>
<organism evidence="2 3">
    <name type="scientific">Cricetulus griseus</name>
    <name type="common">Chinese hamster</name>
    <name type="synonym">Cricetulus barabensis griseus</name>
    <dbReference type="NCBI Taxonomy" id="10029"/>
    <lineage>
        <taxon>Eukaryota</taxon>
        <taxon>Metazoa</taxon>
        <taxon>Chordata</taxon>
        <taxon>Craniata</taxon>
        <taxon>Vertebrata</taxon>
        <taxon>Euteleostomi</taxon>
        <taxon>Mammalia</taxon>
        <taxon>Eutheria</taxon>
        <taxon>Euarchontoglires</taxon>
        <taxon>Glires</taxon>
        <taxon>Rodentia</taxon>
        <taxon>Myomorpha</taxon>
        <taxon>Muroidea</taxon>
        <taxon>Cricetidae</taxon>
        <taxon>Cricetinae</taxon>
        <taxon>Cricetulus</taxon>
    </lineage>
</organism>
<gene>
    <name evidence="2" type="ORF">I79_026140</name>
</gene>
<evidence type="ECO:0000256" key="1">
    <source>
        <dbReference type="SAM" id="MobiDB-lite"/>
    </source>
</evidence>
<evidence type="ECO:0000313" key="3">
    <source>
        <dbReference type="Proteomes" id="UP000001075"/>
    </source>
</evidence>